<sequence>MAVLSFGAVEKNRRKPGGSGSGQARTSEAGGRASGTHGSAKPACLFCRERHDRPPRGATAALNRTGAGSDRHETEGQNGKGADPGCRSRKGGHAKRAPGPRLQAGPSMLTSLLLRVARMDRRYARCACQNTLICLRRLSTIDAPLALRPTNSIRERNTADERS</sequence>
<dbReference type="EMBL" id="KY000056">
    <property type="protein sequence ID" value="ASK46302.1"/>
    <property type="molecule type" value="Genomic_DNA"/>
</dbReference>
<evidence type="ECO:0000256" key="1">
    <source>
        <dbReference type="SAM" id="MobiDB-lite"/>
    </source>
</evidence>
<proteinExistence type="predicted"/>
<dbReference type="AlphaFoldDB" id="A0A2Z2PXJ2"/>
<feature type="compositionally biased region" description="Basic residues" evidence="1">
    <location>
        <begin position="87"/>
        <end position="98"/>
    </location>
</feature>
<name>A0A2Z2PXJ2_AGRVI</name>
<feature type="region of interest" description="Disordered" evidence="1">
    <location>
        <begin position="1"/>
        <end position="104"/>
    </location>
</feature>
<geneLocation type="plasmid" evidence="2">
    <name>pTi_Tun201</name>
</geneLocation>
<reference evidence="2" key="1">
    <citation type="submission" date="2016-10" db="EMBL/GenBank/DDBJ databases">
        <title>Agrobacterium Ti plasmids: Classification based on T-DNA and Vir regions organization.</title>
        <authorList>
            <person name="Nabi N."/>
            <person name="Vial L."/>
            <person name="Ben Hafsa A."/>
            <person name="Chapulliot D."/>
            <person name="Berard A."/>
            <person name="Chauveau A."/>
            <person name="Le Paslier M.-C."/>
            <person name="Harzallah Skhiri F."/>
            <person name="Brunel D."/>
            <person name="Nesme X."/>
            <person name="Chaouachi M."/>
        </authorList>
    </citation>
    <scope>NUCLEOTIDE SEQUENCE</scope>
    <source>
        <strain evidence="2">Tun201</strain>
        <plasmid evidence="2">pTi_Tun201</plasmid>
    </source>
</reference>
<keyword evidence="2" id="KW-0614">Plasmid</keyword>
<protein>
    <submittedName>
        <fullName evidence="2">Uncharacterized protein</fullName>
    </submittedName>
</protein>
<evidence type="ECO:0000313" key="2">
    <source>
        <dbReference type="EMBL" id="ASK46302.1"/>
    </source>
</evidence>
<accession>A0A2Z2PXJ2</accession>
<organism evidence="2">
    <name type="scientific">Agrobacterium vitis</name>
    <name type="common">Rhizobium vitis</name>
    <dbReference type="NCBI Taxonomy" id="373"/>
    <lineage>
        <taxon>Bacteria</taxon>
        <taxon>Pseudomonadati</taxon>
        <taxon>Pseudomonadota</taxon>
        <taxon>Alphaproteobacteria</taxon>
        <taxon>Hyphomicrobiales</taxon>
        <taxon>Rhizobiaceae</taxon>
        <taxon>Rhizobium/Agrobacterium group</taxon>
        <taxon>Agrobacterium</taxon>
    </lineage>
</organism>